<dbReference type="FunFam" id="4.10.680.10:FF:000001">
    <property type="entry name" value="activated CDC42 kinase 1 isoform X1"/>
    <property type="match status" value="1"/>
</dbReference>
<evidence type="ECO:0000256" key="18">
    <source>
        <dbReference type="ARBA" id="ARBA00022583"/>
    </source>
</evidence>
<dbReference type="Pfam" id="PF07714">
    <property type="entry name" value="PK_Tyr_Ser-Thr"/>
    <property type="match status" value="1"/>
</dbReference>
<feature type="region of interest" description="Disordered" evidence="40">
    <location>
        <begin position="502"/>
        <end position="565"/>
    </location>
</feature>
<keyword evidence="25" id="KW-0460">Magnesium</keyword>
<dbReference type="GO" id="GO:0005905">
    <property type="term" value="C:clathrin-coated pit"/>
    <property type="evidence" value="ECO:0007669"/>
    <property type="project" value="UniProtKB-SubCell"/>
</dbReference>
<evidence type="ECO:0000256" key="14">
    <source>
        <dbReference type="ARBA" id="ARBA00022481"/>
    </source>
</evidence>
<evidence type="ECO:0000256" key="29">
    <source>
        <dbReference type="ARBA" id="ARBA00023137"/>
    </source>
</evidence>
<keyword evidence="21 39" id="KW-0547">Nucleotide-binding</keyword>
<evidence type="ECO:0000256" key="1">
    <source>
        <dbReference type="ARBA" id="ARBA00001946"/>
    </source>
</evidence>
<dbReference type="InterPro" id="IPR055175">
    <property type="entry name" value="ACK/TNK-like_SAM"/>
</dbReference>
<dbReference type="CDD" id="cd09539">
    <property type="entry name" value="SAM_TNK-like"/>
    <property type="match status" value="1"/>
</dbReference>
<dbReference type="FunFam" id="3.30.200.20:FF:000107">
    <property type="entry name" value="Putative activated CDC42 kinase 1"/>
    <property type="match status" value="1"/>
</dbReference>
<feature type="region of interest" description="Disordered" evidence="40">
    <location>
        <begin position="1069"/>
        <end position="1136"/>
    </location>
</feature>
<dbReference type="GO" id="GO:0005912">
    <property type="term" value="C:adherens junction"/>
    <property type="evidence" value="ECO:0007669"/>
    <property type="project" value="UniProtKB-SubCell"/>
</dbReference>
<keyword evidence="17" id="KW-0597">Phosphoprotein</keyword>
<keyword evidence="18" id="KW-0254">Endocytosis</keyword>
<dbReference type="InterPro" id="IPR049587">
    <property type="entry name" value="TNK-like_SAM"/>
</dbReference>
<evidence type="ECO:0000256" key="6">
    <source>
        <dbReference type="ARBA" id="ARBA00004236"/>
    </source>
</evidence>
<dbReference type="InterPro" id="IPR001452">
    <property type="entry name" value="SH3_domain"/>
</dbReference>
<keyword evidence="44" id="KW-1185">Reference proteome</keyword>
<dbReference type="EnsemblMetazoa" id="XM_030986779">
    <property type="protein sequence ID" value="XP_030842639"/>
    <property type="gene ID" value="LOC594771"/>
</dbReference>
<evidence type="ECO:0000256" key="32">
    <source>
        <dbReference type="ARBA" id="ARBA00023329"/>
    </source>
</evidence>
<dbReference type="SUPFAM" id="SSF56112">
    <property type="entry name" value="Protein kinase-like (PK-like)"/>
    <property type="match status" value="1"/>
</dbReference>
<evidence type="ECO:0000313" key="44">
    <source>
        <dbReference type="Proteomes" id="UP000007110"/>
    </source>
</evidence>
<keyword evidence="20" id="KW-0479">Metal-binding</keyword>
<dbReference type="InterPro" id="IPR020635">
    <property type="entry name" value="Tyr_kinase_cat_dom"/>
</dbReference>
<feature type="compositionally biased region" description="Polar residues" evidence="40">
    <location>
        <begin position="724"/>
        <end position="749"/>
    </location>
</feature>
<dbReference type="GO" id="GO:0005768">
    <property type="term" value="C:endosome"/>
    <property type="evidence" value="ECO:0007669"/>
    <property type="project" value="UniProtKB-SubCell"/>
</dbReference>
<evidence type="ECO:0000256" key="22">
    <source>
        <dbReference type="ARBA" id="ARBA00022753"/>
    </source>
</evidence>
<evidence type="ECO:0000256" key="5">
    <source>
        <dbReference type="ARBA" id="ARBA00004180"/>
    </source>
</evidence>
<dbReference type="OMA" id="VPYAWCA"/>
<dbReference type="InterPro" id="IPR008266">
    <property type="entry name" value="Tyr_kinase_AS"/>
</dbReference>
<evidence type="ECO:0000256" key="40">
    <source>
        <dbReference type="SAM" id="MobiDB-lite"/>
    </source>
</evidence>
<evidence type="ECO:0000256" key="11">
    <source>
        <dbReference type="ARBA" id="ARBA00012513"/>
    </source>
</evidence>
<dbReference type="GO" id="GO:0030659">
    <property type="term" value="C:cytoplasmic vesicle membrane"/>
    <property type="evidence" value="ECO:0007669"/>
    <property type="project" value="UniProtKB-SubCell"/>
</dbReference>
<evidence type="ECO:0000256" key="28">
    <source>
        <dbReference type="ARBA" id="ARBA00023136"/>
    </source>
</evidence>
<evidence type="ECO:0000256" key="35">
    <source>
        <dbReference type="ARBA" id="ARBA00060742"/>
    </source>
</evidence>
<dbReference type="Gene3D" id="4.10.680.10">
    <property type="entry name" value="Cdc42-like binding domain"/>
    <property type="match status" value="1"/>
</dbReference>
<keyword evidence="29" id="KW-0829">Tyrosine-protein kinase</keyword>
<evidence type="ECO:0000256" key="37">
    <source>
        <dbReference type="ARBA" id="ARBA00077194"/>
    </source>
</evidence>
<evidence type="ECO:0000256" key="21">
    <source>
        <dbReference type="ARBA" id="ARBA00022741"/>
    </source>
</evidence>
<feature type="compositionally biased region" description="Low complexity" evidence="40">
    <location>
        <begin position="1259"/>
        <end position="1299"/>
    </location>
</feature>
<feature type="region of interest" description="Disordered" evidence="40">
    <location>
        <begin position="1251"/>
        <end position="1299"/>
    </location>
</feature>
<keyword evidence="12 38" id="KW-0728">SH3 domain</keyword>
<evidence type="ECO:0000256" key="27">
    <source>
        <dbReference type="ARBA" id="ARBA00022949"/>
    </source>
</evidence>
<feature type="compositionally biased region" description="Polar residues" evidence="40">
    <location>
        <begin position="89"/>
        <end position="113"/>
    </location>
</feature>
<evidence type="ECO:0000256" key="38">
    <source>
        <dbReference type="PROSITE-ProRule" id="PRU00192"/>
    </source>
</evidence>
<dbReference type="InterPro" id="IPR011009">
    <property type="entry name" value="Kinase-like_dom_sf"/>
</dbReference>
<feature type="compositionally biased region" description="Polar residues" evidence="40">
    <location>
        <begin position="986"/>
        <end position="996"/>
    </location>
</feature>
<dbReference type="PANTHER" id="PTHR24418">
    <property type="entry name" value="TYROSINE-PROTEIN KINASE"/>
    <property type="match status" value="1"/>
</dbReference>
<keyword evidence="14" id="KW-0488">Methylation</keyword>
<dbReference type="InterPro" id="IPR001245">
    <property type="entry name" value="Ser-Thr/Tyr_kinase_cat_dom"/>
</dbReference>
<dbReference type="GO" id="GO:0046872">
    <property type="term" value="F:metal ion binding"/>
    <property type="evidence" value="ECO:0007669"/>
    <property type="project" value="UniProtKB-KW"/>
</dbReference>
<evidence type="ECO:0000256" key="7">
    <source>
        <dbReference type="ARBA" id="ARBA00004514"/>
    </source>
</evidence>
<evidence type="ECO:0000256" key="8">
    <source>
        <dbReference type="ARBA" id="ARBA00004536"/>
    </source>
</evidence>
<dbReference type="Gene3D" id="1.10.510.10">
    <property type="entry name" value="Transferase(Phosphotransferase) domain 1"/>
    <property type="match status" value="1"/>
</dbReference>
<dbReference type="GO" id="GO:0005634">
    <property type="term" value="C:nucleus"/>
    <property type="evidence" value="ECO:0007669"/>
    <property type="project" value="UniProtKB-SubCell"/>
</dbReference>
<dbReference type="RefSeq" id="XP_030842639.1">
    <property type="nucleotide sequence ID" value="XM_030986779.1"/>
</dbReference>
<evidence type="ECO:0000313" key="43">
    <source>
        <dbReference type="EnsemblMetazoa" id="XP_030842639"/>
    </source>
</evidence>
<dbReference type="Proteomes" id="UP000007110">
    <property type="component" value="Unassembled WGS sequence"/>
</dbReference>
<evidence type="ECO:0000256" key="13">
    <source>
        <dbReference type="ARBA" id="ARBA00022475"/>
    </source>
</evidence>
<evidence type="ECO:0000256" key="12">
    <source>
        <dbReference type="ARBA" id="ARBA00022443"/>
    </source>
</evidence>
<dbReference type="GO" id="GO:0005886">
    <property type="term" value="C:plasma membrane"/>
    <property type="evidence" value="ECO:0000318"/>
    <property type="project" value="GO_Central"/>
</dbReference>
<dbReference type="EC" id="2.7.11.1" evidence="11"/>
<dbReference type="InterPro" id="IPR036028">
    <property type="entry name" value="SH3-like_dom_sf"/>
</dbReference>
<dbReference type="SUPFAM" id="SSF50044">
    <property type="entry name" value="SH3-domain"/>
    <property type="match status" value="1"/>
</dbReference>
<evidence type="ECO:0000256" key="24">
    <source>
        <dbReference type="ARBA" id="ARBA00022840"/>
    </source>
</evidence>
<feature type="region of interest" description="Disordered" evidence="40">
    <location>
        <begin position="1212"/>
        <end position="1237"/>
    </location>
</feature>
<feature type="compositionally biased region" description="Polar residues" evidence="40">
    <location>
        <begin position="1070"/>
        <end position="1088"/>
    </location>
</feature>
<feature type="region of interest" description="Disordered" evidence="40">
    <location>
        <begin position="707"/>
        <end position="750"/>
    </location>
</feature>
<keyword evidence="16" id="KW-0723">Serine/threonine-protein kinase</keyword>
<dbReference type="Pfam" id="PF09027">
    <property type="entry name" value="GTPase_binding"/>
    <property type="match status" value="1"/>
</dbReference>
<protein>
    <recommendedName>
        <fullName evidence="36">Activated CDC42 kinase 1</fullName>
        <ecNumber evidence="10">2.7.10.2</ecNumber>
        <ecNumber evidence="11">2.7.11.1</ecNumber>
    </recommendedName>
    <alternativeName>
        <fullName evidence="37">Tyrosine kinase non-receptor protein 2</fullName>
    </alternativeName>
</protein>
<feature type="region of interest" description="Disordered" evidence="40">
    <location>
        <begin position="811"/>
        <end position="867"/>
    </location>
</feature>
<dbReference type="PROSITE" id="PS50011">
    <property type="entry name" value="PROTEIN_KINASE_DOM"/>
    <property type="match status" value="1"/>
</dbReference>
<dbReference type="InterPro" id="IPR015116">
    <property type="entry name" value="Cdc42-bd-like"/>
</dbReference>
<keyword evidence="28" id="KW-0472">Membrane</keyword>
<comment type="cofactor">
    <cofactor evidence="1">
        <name>Mg(2+)</name>
        <dbReference type="ChEBI" id="CHEBI:18420"/>
    </cofactor>
</comment>
<evidence type="ECO:0000256" key="10">
    <source>
        <dbReference type="ARBA" id="ARBA00011903"/>
    </source>
</evidence>
<evidence type="ECO:0000256" key="3">
    <source>
        <dbReference type="ARBA" id="ARBA00004132"/>
    </source>
</evidence>
<reference evidence="43" key="2">
    <citation type="submission" date="2021-01" db="UniProtKB">
        <authorList>
            <consortium name="EnsemblMetazoa"/>
        </authorList>
    </citation>
    <scope>IDENTIFICATION</scope>
</reference>
<dbReference type="EC" id="2.7.10.2" evidence="10"/>
<feature type="compositionally biased region" description="Basic and acidic residues" evidence="40">
    <location>
        <begin position="517"/>
        <end position="534"/>
    </location>
</feature>
<evidence type="ECO:0000256" key="23">
    <source>
        <dbReference type="ARBA" id="ARBA00022777"/>
    </source>
</evidence>
<dbReference type="SMART" id="SM00219">
    <property type="entry name" value="TyrKc"/>
    <property type="match status" value="1"/>
</dbReference>
<dbReference type="InterPro" id="IPR050198">
    <property type="entry name" value="Non-receptor_tyrosine_kinases"/>
</dbReference>
<evidence type="ECO:0000256" key="34">
    <source>
        <dbReference type="ARBA" id="ARBA00048679"/>
    </source>
</evidence>
<dbReference type="Gene3D" id="3.30.200.20">
    <property type="entry name" value="Phosphorylase Kinase, domain 1"/>
    <property type="match status" value="1"/>
</dbReference>
<keyword evidence="13" id="KW-1003">Cell membrane</keyword>
<dbReference type="GO" id="GO:0004674">
    <property type="term" value="F:protein serine/threonine kinase activity"/>
    <property type="evidence" value="ECO:0007669"/>
    <property type="project" value="UniProtKB-KW"/>
</dbReference>
<proteinExistence type="inferred from homology"/>
<evidence type="ECO:0000256" key="2">
    <source>
        <dbReference type="ARBA" id="ARBA00004123"/>
    </source>
</evidence>
<dbReference type="InterPro" id="IPR037085">
    <property type="entry name" value="Cdc42-bd-like_dom_sf"/>
</dbReference>
<evidence type="ECO:0000256" key="31">
    <source>
        <dbReference type="ARBA" id="ARBA00023242"/>
    </source>
</evidence>
<accession>A0A7M7NYW8</accession>
<dbReference type="GO" id="GO:0004713">
    <property type="term" value="F:protein tyrosine kinase activity"/>
    <property type="evidence" value="ECO:0000318"/>
    <property type="project" value="GO_Central"/>
</dbReference>
<evidence type="ECO:0000256" key="26">
    <source>
        <dbReference type="ARBA" id="ARBA00022843"/>
    </source>
</evidence>
<dbReference type="GO" id="GO:0005524">
    <property type="term" value="F:ATP binding"/>
    <property type="evidence" value="ECO:0007669"/>
    <property type="project" value="UniProtKB-UniRule"/>
</dbReference>
<organism evidence="43 44">
    <name type="scientific">Strongylocentrotus purpuratus</name>
    <name type="common">Purple sea urchin</name>
    <dbReference type="NCBI Taxonomy" id="7668"/>
    <lineage>
        <taxon>Eukaryota</taxon>
        <taxon>Metazoa</taxon>
        <taxon>Echinodermata</taxon>
        <taxon>Eleutherozoa</taxon>
        <taxon>Echinozoa</taxon>
        <taxon>Echinoidea</taxon>
        <taxon>Euechinoidea</taxon>
        <taxon>Echinacea</taxon>
        <taxon>Camarodonta</taxon>
        <taxon>Echinidea</taxon>
        <taxon>Strongylocentrotidae</taxon>
        <taxon>Strongylocentrotus</taxon>
    </lineage>
</organism>
<evidence type="ECO:0000256" key="4">
    <source>
        <dbReference type="ARBA" id="ARBA00004177"/>
    </source>
</evidence>
<keyword evidence="31" id="KW-0539">Nucleus</keyword>
<sequence length="1406" mass="153581">MVEGEGAQWLEELLEETQLQKFLTKIHDDLQVSRLDHFQYVRTEDLEKIGMGRPAARRLLEAVKRRRRRSGSQSILGRVLNVVKPGDSVNRSRAANSSQPATQPLPSGVTSTRQNMESLTCLISESELTLHEKLGNGSFGVVRRGDWKTPRGKRVEVAVKCLRSEMVNQPGFFEDFVKEVNTMHLLDHPHLVRLYGVVLSSPLKMVTELAPLGALVDRLREDPSKFLISTLSAFALQIASGMSFLEYKRFIHRDLAARNILLASMQKVKIGDFGLMRALPSATNYYIMTEHNQVPYAWCAPESLKTKQFSHASDMWMFGVTLWEMFSFGEEPWLGYNGAQILQKIGKEGERLPRPDHCPPGIYSLMEICWQANPEDRPMFSSVKDQLDKMKPLEMRVTKDLQFDEPDKLECEEGQIITIIDGKPEENWWLGQNIHTHKIGRIPRKLLAPMSGGITGEDISKPIKYSFIHTGHGGVDGNTWGHPDKIDETYLMPLKFLDEWSNEDDVSSSRPSLMLSDRLKRNSKENQLKKDADNSSRSSSLKRQFRGKLSNRNSANLESEDEDTRVKAGGSVFYVQGTASGQAEGEMGQSQTGILIDFAENSFASTDSSIDSGSSFDTPYVMDRTLSPEVNSKAPSLPRLNGGLPLYDDVPNEAGDASTVTAEVSKKSQPPARSYYGNQQIIADAAALEDTPTASADSATYASVNKVKPPGTSSTKTRVRANPFASNNKQSYNDQATNGATSNNHTGSDIESAKVPHATRLYDDVPNESNLSSDTLSKNATAKGDWVNFYDDVPTESDLAKLESKAGPLPLRTYDEVPVDEPLQPRRTAPGNVQSVSTRHAGPAATAQQQPQSSASPGVASRMYSEVPVEDVAQPRTAPANLHAYSSDRYAPFSRPAPTLQPQKSVPGAASGAALSFSTHPMVPVKTPLSSSPSLDCFDPLKQASVKVDRNPEKVSEQKAYTAASARKNQASIVIPPPRSKKSTGRRTNNLVNQDNEPCSTAKEIARKVDGSSADKYAAIQSTSSVNQAHYTVHDRARLLENKPHIAPKPGMKSETQDDNFMTMCFPRKTQGSENGGSHYSATTSSNDIPFGLGRRAHNAQDGSRKVVPPLPPRHALGEDVPPAVGPHQSNQQPPGGSMILPIMKDGVQVSHTHYYLLPAAATSTEPLNVSPRSLMSAPVARTEPLGNTAHVRPQLRHPMEMANPDYFMKGADSGGQRGAQDGSYFSKSGPGAGAKSKDLLQTFDLSNLKPILPQGTASTSQPSHMMMPSTMPSYYRSTSSSSAPPTPSHQAAASATPSSGVCIHGNKLGGNRPVSDLDLMASETPNSAADKVKQVQKEVHGVTSDECRNALIGVQWDVTKAVRDLKTEQLFQLGSASKEHCENLLKSLEWNLELASSILLEQSAR</sequence>
<dbReference type="GO" id="GO:0030136">
    <property type="term" value="C:clathrin-coated vesicle"/>
    <property type="evidence" value="ECO:0007669"/>
    <property type="project" value="UniProtKB-SubCell"/>
</dbReference>
<evidence type="ECO:0000256" key="30">
    <source>
        <dbReference type="ARBA" id="ARBA00023176"/>
    </source>
</evidence>
<keyword evidence="24 39" id="KW-0067">ATP-binding</keyword>
<keyword evidence="32" id="KW-0968">Cytoplasmic vesicle</keyword>
<evidence type="ECO:0000256" key="17">
    <source>
        <dbReference type="ARBA" id="ARBA00022553"/>
    </source>
</evidence>
<feature type="domain" description="SH3" evidence="41">
    <location>
        <begin position="390"/>
        <end position="452"/>
    </location>
</feature>
<dbReference type="InterPro" id="IPR000719">
    <property type="entry name" value="Prot_kinase_dom"/>
</dbReference>
<evidence type="ECO:0000259" key="42">
    <source>
        <dbReference type="PROSITE" id="PS50011"/>
    </source>
</evidence>
<evidence type="ECO:0000256" key="20">
    <source>
        <dbReference type="ARBA" id="ARBA00022723"/>
    </source>
</evidence>
<feature type="compositionally biased region" description="Low complexity" evidence="40">
    <location>
        <begin position="841"/>
        <end position="861"/>
    </location>
</feature>
<dbReference type="Pfam" id="PF07653">
    <property type="entry name" value="SH3_2"/>
    <property type="match status" value="1"/>
</dbReference>
<comment type="catalytic activity">
    <reaction evidence="34">
        <text>L-seryl-[protein] + ATP = O-phospho-L-seryl-[protein] + ADP + H(+)</text>
        <dbReference type="Rhea" id="RHEA:17989"/>
        <dbReference type="Rhea" id="RHEA-COMP:9863"/>
        <dbReference type="Rhea" id="RHEA-COMP:11604"/>
        <dbReference type="ChEBI" id="CHEBI:15378"/>
        <dbReference type="ChEBI" id="CHEBI:29999"/>
        <dbReference type="ChEBI" id="CHEBI:30616"/>
        <dbReference type="ChEBI" id="CHEBI:83421"/>
        <dbReference type="ChEBI" id="CHEBI:456216"/>
        <dbReference type="EC" id="2.7.11.1"/>
    </reaction>
</comment>
<evidence type="ECO:0000256" key="36">
    <source>
        <dbReference type="ARBA" id="ARBA00072244"/>
    </source>
</evidence>
<evidence type="ECO:0000256" key="25">
    <source>
        <dbReference type="ARBA" id="ARBA00022842"/>
    </source>
</evidence>
<dbReference type="PRINTS" id="PR00109">
    <property type="entry name" value="TYRKINASE"/>
</dbReference>
<dbReference type="CDD" id="cd05040">
    <property type="entry name" value="PTKc_Ack_like"/>
    <property type="match status" value="1"/>
</dbReference>
<comment type="subcellular location">
    <subcellularLocation>
        <location evidence="8">Cell junction</location>
        <location evidence="8">Adherens junction</location>
    </subcellularLocation>
    <subcellularLocation>
        <location evidence="6">Cell membrane</location>
    </subcellularLocation>
    <subcellularLocation>
        <location evidence="7">Cytoplasm</location>
        <location evidence="7">Cytosol</location>
    </subcellularLocation>
    <subcellularLocation>
        <location evidence="5">Cytoplasmic vesicle membrane</location>
        <topology evidence="5">Peripheral membrane protein</topology>
        <orientation evidence="5">Cytoplasmic side</orientation>
    </subcellularLocation>
    <subcellularLocation>
        <location evidence="3">Cytoplasmic vesicle</location>
        <location evidence="3">Clathrin-coated vesicle</location>
    </subcellularLocation>
    <subcellularLocation>
        <location evidence="4">Endosome</location>
    </subcellularLocation>
    <subcellularLocation>
        <location evidence="9">Membrane</location>
        <location evidence="9">Clathrin-coated pit</location>
    </subcellularLocation>
    <subcellularLocation>
        <location evidence="2">Nucleus</location>
    </subcellularLocation>
</comment>
<dbReference type="CDD" id="cd14328">
    <property type="entry name" value="UBA_TNK1"/>
    <property type="match status" value="1"/>
</dbReference>
<evidence type="ECO:0000256" key="16">
    <source>
        <dbReference type="ARBA" id="ARBA00022527"/>
    </source>
</evidence>
<name>A0A7M7NYW8_STRPU</name>
<feature type="region of interest" description="Disordered" evidence="40">
    <location>
        <begin position="963"/>
        <end position="996"/>
    </location>
</feature>
<dbReference type="GeneID" id="594771"/>
<keyword evidence="26" id="KW-0832">Ubl conjugation</keyword>
<keyword evidence="19" id="KW-0808">Transferase</keyword>
<evidence type="ECO:0000256" key="39">
    <source>
        <dbReference type="PROSITE-ProRule" id="PRU10141"/>
    </source>
</evidence>
<dbReference type="SMART" id="SM00326">
    <property type="entry name" value="SH3"/>
    <property type="match status" value="1"/>
</dbReference>
<dbReference type="GO" id="GO:0005829">
    <property type="term" value="C:cytosol"/>
    <property type="evidence" value="ECO:0007669"/>
    <property type="project" value="UniProtKB-SubCell"/>
</dbReference>
<dbReference type="PROSITE" id="PS00109">
    <property type="entry name" value="PROTEIN_KINASE_TYR"/>
    <property type="match status" value="1"/>
</dbReference>
<dbReference type="Pfam" id="PF22931">
    <property type="entry name" value="SAM_TNK"/>
    <property type="match status" value="1"/>
</dbReference>
<keyword evidence="22" id="KW-0967">Endosome</keyword>
<evidence type="ECO:0000256" key="19">
    <source>
        <dbReference type="ARBA" id="ARBA00022679"/>
    </source>
</evidence>
<dbReference type="GO" id="GO:0004715">
    <property type="term" value="F:non-membrane spanning protein tyrosine kinase activity"/>
    <property type="evidence" value="ECO:0007669"/>
    <property type="project" value="UniProtKB-EC"/>
</dbReference>
<evidence type="ECO:0000256" key="15">
    <source>
        <dbReference type="ARBA" id="ARBA00022490"/>
    </source>
</evidence>
<dbReference type="PROSITE" id="PS00107">
    <property type="entry name" value="PROTEIN_KINASE_ATP"/>
    <property type="match status" value="1"/>
</dbReference>
<comment type="similarity">
    <text evidence="35">Belongs to the protein kinase superfamily. Tyr protein kinase family.</text>
</comment>
<dbReference type="GO" id="GO:0006897">
    <property type="term" value="P:endocytosis"/>
    <property type="evidence" value="ECO:0007669"/>
    <property type="project" value="UniProtKB-KW"/>
</dbReference>
<dbReference type="CDD" id="cd00174">
    <property type="entry name" value="SH3"/>
    <property type="match status" value="1"/>
</dbReference>
<evidence type="ECO:0000256" key="9">
    <source>
        <dbReference type="ARBA" id="ARBA00004600"/>
    </source>
</evidence>
<feature type="binding site" evidence="39">
    <location>
        <position position="160"/>
    </location>
    <ligand>
        <name>ATP</name>
        <dbReference type="ChEBI" id="CHEBI:30616"/>
    </ligand>
</feature>
<keyword evidence="27" id="KW-0965">Cell junction</keyword>
<dbReference type="InterPro" id="IPR017441">
    <property type="entry name" value="Protein_kinase_ATP_BS"/>
</dbReference>
<feature type="domain" description="Protein kinase" evidence="42">
    <location>
        <begin position="128"/>
        <end position="394"/>
    </location>
</feature>
<dbReference type="OrthoDB" id="635774at2759"/>
<evidence type="ECO:0000259" key="41">
    <source>
        <dbReference type="PROSITE" id="PS50002"/>
    </source>
</evidence>
<dbReference type="KEGG" id="spu:594771"/>
<comment type="catalytic activity">
    <reaction evidence="33">
        <text>L-threonyl-[protein] + ATP = O-phospho-L-threonyl-[protein] + ADP + H(+)</text>
        <dbReference type="Rhea" id="RHEA:46608"/>
        <dbReference type="Rhea" id="RHEA-COMP:11060"/>
        <dbReference type="Rhea" id="RHEA-COMP:11605"/>
        <dbReference type="ChEBI" id="CHEBI:15378"/>
        <dbReference type="ChEBI" id="CHEBI:30013"/>
        <dbReference type="ChEBI" id="CHEBI:30616"/>
        <dbReference type="ChEBI" id="CHEBI:61977"/>
        <dbReference type="ChEBI" id="CHEBI:456216"/>
        <dbReference type="EC" id="2.7.11.1"/>
    </reaction>
</comment>
<feature type="region of interest" description="Disordered" evidence="40">
    <location>
        <begin position="87"/>
        <end position="113"/>
    </location>
</feature>
<keyword evidence="15" id="KW-0963">Cytoplasm</keyword>
<keyword evidence="23" id="KW-0418">Kinase</keyword>
<dbReference type="InParanoid" id="A0A7M7NYW8"/>
<dbReference type="PROSITE" id="PS50002">
    <property type="entry name" value="SH3"/>
    <property type="match status" value="1"/>
</dbReference>
<evidence type="ECO:0000256" key="33">
    <source>
        <dbReference type="ARBA" id="ARBA00047899"/>
    </source>
</evidence>
<reference evidence="44" key="1">
    <citation type="submission" date="2015-02" db="EMBL/GenBank/DDBJ databases">
        <title>Genome sequencing for Strongylocentrotus purpuratus.</title>
        <authorList>
            <person name="Murali S."/>
            <person name="Liu Y."/>
            <person name="Vee V."/>
            <person name="English A."/>
            <person name="Wang M."/>
            <person name="Skinner E."/>
            <person name="Han Y."/>
            <person name="Muzny D.M."/>
            <person name="Worley K.C."/>
            <person name="Gibbs R.A."/>
        </authorList>
    </citation>
    <scope>NUCLEOTIDE SEQUENCE</scope>
</reference>
<keyword evidence="30" id="KW-0168">Coated pit</keyword>
<dbReference type="FunFam" id="1.10.510.10:FF:000080">
    <property type="entry name" value="Putative activated CDC42 kinase 1"/>
    <property type="match status" value="1"/>
</dbReference>